<dbReference type="GeneID" id="60321641"/>
<organism evidence="1 2">
    <name type="scientific">Mycobacterium phage Aminay</name>
    <dbReference type="NCBI Taxonomy" id="2250291"/>
    <lineage>
        <taxon>Viruses</taxon>
        <taxon>Duplodnaviria</taxon>
        <taxon>Heunggongvirae</taxon>
        <taxon>Uroviricota</taxon>
        <taxon>Caudoviricetes</taxon>
        <taxon>Weiservirinae</taxon>
        <taxon>Aminayvirus</taxon>
        <taxon>Aminayvirus aminay</taxon>
    </lineage>
</organism>
<dbReference type="RefSeq" id="YP_009950231.1">
    <property type="nucleotide sequence ID" value="NC_051588.1"/>
</dbReference>
<reference evidence="2" key="1">
    <citation type="submission" date="2018-06" db="EMBL/GenBank/DDBJ databases">
        <authorList>
            <person name="Zhirakovskaya E."/>
        </authorList>
    </citation>
    <scope>NUCLEOTIDE SEQUENCE [LARGE SCALE GENOMIC DNA]</scope>
</reference>
<accession>A0A345KV65</accession>
<gene>
    <name evidence="1" type="primary">81</name>
    <name evidence="1" type="ORF">SEA_AMINAY_81</name>
</gene>
<proteinExistence type="predicted"/>
<dbReference type="Proteomes" id="UP000259472">
    <property type="component" value="Segment"/>
</dbReference>
<keyword evidence="2" id="KW-1185">Reference proteome</keyword>
<dbReference type="Pfam" id="PF13384">
    <property type="entry name" value="HTH_23"/>
    <property type="match status" value="1"/>
</dbReference>
<sequence length="190" mass="21821">MIDLTSFKELHPRLSLPAIEDLKRAGLNQSEIARLYGVTRQAVSLWVRKYNGTQTARQLALQAWPWKVPTPQNQQTPYRSMRDHAEWWATGGEMNNSDGLARLRAFHRRLVHEVVEFDPELPPVDGLKYGGFRWLPRERGDAGLFFRVNVHTRLTDEAARIWSLRTIEPATPCSLPRGEVLRLRAEAGLD</sequence>
<evidence type="ECO:0000313" key="1">
    <source>
        <dbReference type="EMBL" id="AXH46917.1"/>
    </source>
</evidence>
<protein>
    <submittedName>
        <fullName evidence="1">Helix-turn-helix DNA binding domain protein</fullName>
    </submittedName>
</protein>
<dbReference type="EMBL" id="MH509442">
    <property type="protein sequence ID" value="AXH46917.1"/>
    <property type="molecule type" value="Genomic_DNA"/>
</dbReference>
<dbReference type="KEGG" id="vg:60321641"/>
<name>A0A345KV65_9CAUD</name>
<evidence type="ECO:0000313" key="2">
    <source>
        <dbReference type="Proteomes" id="UP000259472"/>
    </source>
</evidence>